<sequence>MLKNSALLMLNFFGFGFLQANLDCNLCTSFNIENHYGSFFDNPREVQKSYVKRQNFMDCSGKKIATQKCDGMCFSLNVSTNRGEISDFGE</sequence>
<evidence type="ECO:0008006" key="4">
    <source>
        <dbReference type="Google" id="ProtNLM"/>
    </source>
</evidence>
<accession>A0A9P1IGG4</accession>
<feature type="signal peptide" evidence="1">
    <location>
        <begin position="1"/>
        <end position="20"/>
    </location>
</feature>
<evidence type="ECO:0000313" key="2">
    <source>
        <dbReference type="EMBL" id="CAI5443646.1"/>
    </source>
</evidence>
<feature type="chain" id="PRO_5040426917" description="Secreted protein" evidence="1">
    <location>
        <begin position="21"/>
        <end position="90"/>
    </location>
</feature>
<keyword evidence="3" id="KW-1185">Reference proteome</keyword>
<name>A0A9P1IGG4_9PELO</name>
<dbReference type="EMBL" id="CANHGI010000002">
    <property type="protein sequence ID" value="CAI5443646.1"/>
    <property type="molecule type" value="Genomic_DNA"/>
</dbReference>
<gene>
    <name evidence="2" type="ORF">CAMP_LOCUS6283</name>
</gene>
<dbReference type="AlphaFoldDB" id="A0A9P1IGG4"/>
<dbReference type="OrthoDB" id="5803885at2759"/>
<reference evidence="2" key="1">
    <citation type="submission" date="2022-11" db="EMBL/GenBank/DDBJ databases">
        <authorList>
            <person name="Kikuchi T."/>
        </authorList>
    </citation>
    <scope>NUCLEOTIDE SEQUENCE</scope>
    <source>
        <strain evidence="2">PS1010</strain>
    </source>
</reference>
<evidence type="ECO:0000256" key="1">
    <source>
        <dbReference type="SAM" id="SignalP"/>
    </source>
</evidence>
<comment type="caution">
    <text evidence="2">The sequence shown here is derived from an EMBL/GenBank/DDBJ whole genome shotgun (WGS) entry which is preliminary data.</text>
</comment>
<dbReference type="Proteomes" id="UP001152747">
    <property type="component" value="Unassembled WGS sequence"/>
</dbReference>
<organism evidence="2 3">
    <name type="scientific">Caenorhabditis angaria</name>
    <dbReference type="NCBI Taxonomy" id="860376"/>
    <lineage>
        <taxon>Eukaryota</taxon>
        <taxon>Metazoa</taxon>
        <taxon>Ecdysozoa</taxon>
        <taxon>Nematoda</taxon>
        <taxon>Chromadorea</taxon>
        <taxon>Rhabditida</taxon>
        <taxon>Rhabditina</taxon>
        <taxon>Rhabditomorpha</taxon>
        <taxon>Rhabditoidea</taxon>
        <taxon>Rhabditidae</taxon>
        <taxon>Peloderinae</taxon>
        <taxon>Caenorhabditis</taxon>
    </lineage>
</organism>
<proteinExistence type="predicted"/>
<keyword evidence="1" id="KW-0732">Signal</keyword>
<evidence type="ECO:0000313" key="3">
    <source>
        <dbReference type="Proteomes" id="UP001152747"/>
    </source>
</evidence>
<protein>
    <recommendedName>
        <fullName evidence="4">Secreted protein</fullName>
    </recommendedName>
</protein>